<accession>A0ABU4H2Y2</accession>
<dbReference type="RefSeq" id="WP_318354213.1">
    <property type="nucleotide sequence ID" value="NZ_JAWQEV010000004.1"/>
</dbReference>
<name>A0ABU4H2Y2_9MICO</name>
<keyword evidence="2" id="KW-1185">Reference proteome</keyword>
<organism evidence="1 2">
    <name type="scientific">Microbacterium arthrosphaerae</name>
    <dbReference type="NCBI Taxonomy" id="792652"/>
    <lineage>
        <taxon>Bacteria</taxon>
        <taxon>Bacillati</taxon>
        <taxon>Actinomycetota</taxon>
        <taxon>Actinomycetes</taxon>
        <taxon>Micrococcales</taxon>
        <taxon>Microbacteriaceae</taxon>
        <taxon>Microbacterium</taxon>
    </lineage>
</organism>
<evidence type="ECO:0000313" key="1">
    <source>
        <dbReference type="EMBL" id="MDW4573693.1"/>
    </source>
</evidence>
<comment type="caution">
    <text evidence="1">The sequence shown here is derived from an EMBL/GenBank/DDBJ whole genome shotgun (WGS) entry which is preliminary data.</text>
</comment>
<reference evidence="1 2" key="1">
    <citation type="submission" date="2023-11" db="EMBL/GenBank/DDBJ databases">
        <title>Draft genome sequence of Microbacterium arthrosphaerae JCM 30492.</title>
        <authorList>
            <person name="Zhang G."/>
            <person name="Ding Y."/>
        </authorList>
    </citation>
    <scope>NUCLEOTIDE SEQUENCE [LARGE SCALE GENOMIC DNA]</scope>
    <source>
        <strain evidence="1 2">JCM 30492</strain>
    </source>
</reference>
<proteinExistence type="predicted"/>
<dbReference type="EMBL" id="JAWQEV010000004">
    <property type="protein sequence ID" value="MDW4573693.1"/>
    <property type="molecule type" value="Genomic_DNA"/>
</dbReference>
<evidence type="ECO:0000313" key="2">
    <source>
        <dbReference type="Proteomes" id="UP001283109"/>
    </source>
</evidence>
<gene>
    <name evidence="1" type="ORF">R8Z58_13010</name>
</gene>
<protein>
    <recommendedName>
        <fullName evidence="3">YtxH domain-containing protein</fullName>
    </recommendedName>
</protein>
<dbReference type="Proteomes" id="UP001283109">
    <property type="component" value="Unassembled WGS sequence"/>
</dbReference>
<evidence type="ECO:0008006" key="3">
    <source>
        <dbReference type="Google" id="ProtNLM"/>
    </source>
</evidence>
<sequence length="67" mass="7334">MSRYAVWIIAAALTGVAFVIGAKVGAARYRELGRVAKDVWNDPGVQKVRVAAYRKIEKAADRAAKKM</sequence>